<dbReference type="Proteomes" id="UP000053424">
    <property type="component" value="Unassembled WGS sequence"/>
</dbReference>
<feature type="region of interest" description="Disordered" evidence="1">
    <location>
        <begin position="1"/>
        <end position="169"/>
    </location>
</feature>
<feature type="compositionally biased region" description="Low complexity" evidence="1">
    <location>
        <begin position="25"/>
        <end position="35"/>
    </location>
</feature>
<feature type="compositionally biased region" description="Low complexity" evidence="1">
    <location>
        <begin position="52"/>
        <end position="61"/>
    </location>
</feature>
<feature type="region of interest" description="Disordered" evidence="1">
    <location>
        <begin position="193"/>
        <end position="270"/>
    </location>
</feature>
<evidence type="ECO:0000256" key="1">
    <source>
        <dbReference type="SAM" id="MobiDB-lite"/>
    </source>
</evidence>
<keyword evidence="3" id="KW-1185">Reference proteome</keyword>
<gene>
    <name evidence="2" type="ORF">M413DRAFT_448334</name>
</gene>
<accession>A0A0C3C1E8</accession>
<dbReference type="EMBL" id="KN831796">
    <property type="protein sequence ID" value="KIM37521.1"/>
    <property type="molecule type" value="Genomic_DNA"/>
</dbReference>
<name>A0A0C3C1E8_HEBCY</name>
<sequence length="313" mass="33501">MDCTESQTAHSHHKGRPAFCPPSTPSSHLLSPSTSDFTKMLNERRHSPSPSPSRSLGSRISAIGARLTRRLSNADSQQYGSEEQDSISPILARTRTDTTERSISRGREGFTSTGRGGIGNIRPTSQSRDARPETGPDDFSPIRGRELANPSQVFSTGRGGAGNLRSPSRDPAVVDFAEQELIKQYSASTENALYSTGRGGIGNINRSRSREPSSTRSGSRDTTQVYSSGRGGAGNIYLGDGIRPETIDENERRQFSTNNEGYRSTGRGGVANITLVPEPAIEHRSQSATAFTSTGRGGSGNIIAHRSPSRAPP</sequence>
<dbReference type="HOGENOM" id="CLU_073637_1_0_1"/>
<feature type="compositionally biased region" description="Polar residues" evidence="1">
    <location>
        <begin position="70"/>
        <end position="81"/>
    </location>
</feature>
<evidence type="ECO:0000313" key="3">
    <source>
        <dbReference type="Proteomes" id="UP000053424"/>
    </source>
</evidence>
<dbReference type="PANTHER" id="PTHR34693:SF1">
    <property type="entry name" value="PROTEIN PAR32"/>
    <property type="match status" value="1"/>
</dbReference>
<reference evidence="3" key="2">
    <citation type="submission" date="2015-01" db="EMBL/GenBank/DDBJ databases">
        <title>Evolutionary Origins and Diversification of the Mycorrhizal Mutualists.</title>
        <authorList>
            <consortium name="DOE Joint Genome Institute"/>
            <consortium name="Mycorrhizal Genomics Consortium"/>
            <person name="Kohler A."/>
            <person name="Kuo A."/>
            <person name="Nagy L.G."/>
            <person name="Floudas D."/>
            <person name="Copeland A."/>
            <person name="Barry K.W."/>
            <person name="Cichocki N."/>
            <person name="Veneault-Fourrey C."/>
            <person name="LaButti K."/>
            <person name="Lindquist E.A."/>
            <person name="Lipzen A."/>
            <person name="Lundell T."/>
            <person name="Morin E."/>
            <person name="Murat C."/>
            <person name="Riley R."/>
            <person name="Ohm R."/>
            <person name="Sun H."/>
            <person name="Tunlid A."/>
            <person name="Henrissat B."/>
            <person name="Grigoriev I.V."/>
            <person name="Hibbett D.S."/>
            <person name="Martin F."/>
        </authorList>
    </citation>
    <scope>NUCLEOTIDE SEQUENCE [LARGE SCALE GENOMIC DNA]</scope>
    <source>
        <strain evidence="3">h7</strain>
    </source>
</reference>
<reference evidence="2 3" key="1">
    <citation type="submission" date="2014-04" db="EMBL/GenBank/DDBJ databases">
        <authorList>
            <consortium name="DOE Joint Genome Institute"/>
            <person name="Kuo A."/>
            <person name="Gay G."/>
            <person name="Dore J."/>
            <person name="Kohler A."/>
            <person name="Nagy L.G."/>
            <person name="Floudas D."/>
            <person name="Copeland A."/>
            <person name="Barry K.W."/>
            <person name="Cichocki N."/>
            <person name="Veneault-Fourrey C."/>
            <person name="LaButti K."/>
            <person name="Lindquist E.A."/>
            <person name="Lipzen A."/>
            <person name="Lundell T."/>
            <person name="Morin E."/>
            <person name="Murat C."/>
            <person name="Sun H."/>
            <person name="Tunlid A."/>
            <person name="Henrissat B."/>
            <person name="Grigoriev I.V."/>
            <person name="Hibbett D.S."/>
            <person name="Martin F."/>
            <person name="Nordberg H.P."/>
            <person name="Cantor M.N."/>
            <person name="Hua S.X."/>
        </authorList>
    </citation>
    <scope>NUCLEOTIDE SEQUENCE [LARGE SCALE GENOMIC DNA]</scope>
    <source>
        <strain evidence="3">h7</strain>
    </source>
</reference>
<dbReference type="OrthoDB" id="2537432at2759"/>
<proteinExistence type="predicted"/>
<dbReference type="STRING" id="686832.A0A0C3C1E8"/>
<protein>
    <submittedName>
        <fullName evidence="2">Uncharacterized protein</fullName>
    </submittedName>
</protein>
<dbReference type="PANTHER" id="PTHR34693">
    <property type="entry name" value="PROTEIN PAR32"/>
    <property type="match status" value="1"/>
</dbReference>
<dbReference type="InterPro" id="IPR022024">
    <property type="entry name" value="DUF3602"/>
</dbReference>
<feature type="compositionally biased region" description="Basic and acidic residues" evidence="1">
    <location>
        <begin position="94"/>
        <end position="108"/>
    </location>
</feature>
<dbReference type="AlphaFoldDB" id="A0A0C3C1E8"/>
<feature type="region of interest" description="Disordered" evidence="1">
    <location>
        <begin position="282"/>
        <end position="313"/>
    </location>
</feature>
<dbReference type="InterPro" id="IPR053203">
    <property type="entry name" value="Cisplatin_resist-associated"/>
</dbReference>
<feature type="compositionally biased region" description="Basic and acidic residues" evidence="1">
    <location>
        <begin position="242"/>
        <end position="254"/>
    </location>
</feature>
<dbReference type="Pfam" id="PF12223">
    <property type="entry name" value="DUF3602"/>
    <property type="match status" value="2"/>
</dbReference>
<evidence type="ECO:0000313" key="2">
    <source>
        <dbReference type="EMBL" id="KIM37521.1"/>
    </source>
</evidence>
<organism evidence="2 3">
    <name type="scientific">Hebeloma cylindrosporum</name>
    <dbReference type="NCBI Taxonomy" id="76867"/>
    <lineage>
        <taxon>Eukaryota</taxon>
        <taxon>Fungi</taxon>
        <taxon>Dikarya</taxon>
        <taxon>Basidiomycota</taxon>
        <taxon>Agaricomycotina</taxon>
        <taxon>Agaricomycetes</taxon>
        <taxon>Agaricomycetidae</taxon>
        <taxon>Agaricales</taxon>
        <taxon>Agaricineae</taxon>
        <taxon>Hymenogastraceae</taxon>
        <taxon>Hebeloma</taxon>
    </lineage>
</organism>